<dbReference type="AlphaFoldDB" id="A0AA40FR29"/>
<keyword evidence="2" id="KW-1185">Reference proteome</keyword>
<evidence type="ECO:0000313" key="2">
    <source>
        <dbReference type="Proteomes" id="UP001177670"/>
    </source>
</evidence>
<dbReference type="EMBL" id="JAHYIQ010000020">
    <property type="protein sequence ID" value="KAK1123419.1"/>
    <property type="molecule type" value="Genomic_DNA"/>
</dbReference>
<protein>
    <submittedName>
        <fullName evidence="1">Uncharacterized protein</fullName>
    </submittedName>
</protein>
<comment type="caution">
    <text evidence="1">The sequence shown here is derived from an EMBL/GenBank/DDBJ whole genome shotgun (WGS) entry which is preliminary data.</text>
</comment>
<gene>
    <name evidence="1" type="ORF">K0M31_008127</name>
</gene>
<proteinExistence type="predicted"/>
<evidence type="ECO:0000313" key="1">
    <source>
        <dbReference type="EMBL" id="KAK1123419.1"/>
    </source>
</evidence>
<sequence length="125" mass="14986">MNYFNWILYTSIEGSVKSHKRLKDRRGKGMKRRPIDTFQRDNYSKCIELFGPEGFQVEYFENYAEAKRNRSVLCQLSPLTQRSQQCREENRSFEKPNWESRMFSDRIFVKTIIENIADKNISLDS</sequence>
<accession>A0AA40FR29</accession>
<name>A0AA40FR29_9HYME</name>
<reference evidence="1" key="1">
    <citation type="submission" date="2021-10" db="EMBL/GenBank/DDBJ databases">
        <title>Melipona bicolor Genome sequencing and assembly.</title>
        <authorList>
            <person name="Araujo N.S."/>
            <person name="Arias M.C."/>
        </authorList>
    </citation>
    <scope>NUCLEOTIDE SEQUENCE</scope>
    <source>
        <strain evidence="1">USP_2M_L1-L4_2017</strain>
        <tissue evidence="1">Whole body</tissue>
    </source>
</reference>
<organism evidence="1 2">
    <name type="scientific">Melipona bicolor</name>
    <dbReference type="NCBI Taxonomy" id="60889"/>
    <lineage>
        <taxon>Eukaryota</taxon>
        <taxon>Metazoa</taxon>
        <taxon>Ecdysozoa</taxon>
        <taxon>Arthropoda</taxon>
        <taxon>Hexapoda</taxon>
        <taxon>Insecta</taxon>
        <taxon>Pterygota</taxon>
        <taxon>Neoptera</taxon>
        <taxon>Endopterygota</taxon>
        <taxon>Hymenoptera</taxon>
        <taxon>Apocrita</taxon>
        <taxon>Aculeata</taxon>
        <taxon>Apoidea</taxon>
        <taxon>Anthophila</taxon>
        <taxon>Apidae</taxon>
        <taxon>Melipona</taxon>
    </lineage>
</organism>
<dbReference type="Proteomes" id="UP001177670">
    <property type="component" value="Unassembled WGS sequence"/>
</dbReference>